<accession>A0AAW9DMY1</accession>
<reference evidence="2 3" key="1">
    <citation type="submission" date="2023-11" db="EMBL/GenBank/DDBJ databases">
        <title>MicrobeMod: A computational toolkit for identifying prokaryotic methylation and restriction-modification with nanopore sequencing.</title>
        <authorList>
            <person name="Crits-Christoph A."/>
            <person name="Kang S.C."/>
            <person name="Lee H."/>
            <person name="Ostrov N."/>
        </authorList>
    </citation>
    <scope>NUCLEOTIDE SEQUENCE [LARGE SCALE GENOMIC DNA]</scope>
    <source>
        <strain evidence="2 3">DSMZ 700</strain>
    </source>
</reference>
<gene>
    <name evidence="2" type="ORF">SIL87_02080</name>
</gene>
<name>A0AAW9DMY1_ACIAO</name>
<proteinExistence type="predicted"/>
<sequence length="167" mass="18370">MLNQSHHTPTIDLAELDAAMHQAPGARAPLIVWMMDHHDDLIALFARRRVNWTRFCSYIADHGFLNGKGEPLKPEAVRQCWKRARAVIARQRALPPLPRTSQSVEQGAATGRPSMNTAPVSGTTPSPAAPAKFKPVSLKPLQPVSLPTPEEEAERAALRQRLFGSSE</sequence>
<evidence type="ECO:0008006" key="4">
    <source>
        <dbReference type="Google" id="ProtNLM"/>
    </source>
</evidence>
<dbReference type="AlphaFoldDB" id="A0AAW9DMY1"/>
<dbReference type="RefSeq" id="WP_319612615.1">
    <property type="nucleotide sequence ID" value="NZ_JAWXYB010000008.1"/>
</dbReference>
<comment type="caution">
    <text evidence="2">The sequence shown here is derived from an EMBL/GenBank/DDBJ whole genome shotgun (WGS) entry which is preliminary data.</text>
</comment>
<evidence type="ECO:0000313" key="3">
    <source>
        <dbReference type="Proteomes" id="UP001279553"/>
    </source>
</evidence>
<feature type="region of interest" description="Disordered" evidence="1">
    <location>
        <begin position="92"/>
        <end position="167"/>
    </location>
</feature>
<protein>
    <recommendedName>
        <fullName evidence="4">DUF1376 domain-containing protein</fullName>
    </recommendedName>
</protein>
<evidence type="ECO:0000313" key="2">
    <source>
        <dbReference type="EMBL" id="MDX5929555.1"/>
    </source>
</evidence>
<evidence type="ECO:0000256" key="1">
    <source>
        <dbReference type="SAM" id="MobiDB-lite"/>
    </source>
</evidence>
<feature type="compositionally biased region" description="Polar residues" evidence="1">
    <location>
        <begin position="113"/>
        <end position="126"/>
    </location>
</feature>
<dbReference type="Proteomes" id="UP001279553">
    <property type="component" value="Unassembled WGS sequence"/>
</dbReference>
<organism evidence="2 3">
    <name type="scientific">Acidiphilium acidophilum</name>
    <name type="common">Thiobacillus acidophilus</name>
    <dbReference type="NCBI Taxonomy" id="76588"/>
    <lineage>
        <taxon>Bacteria</taxon>
        <taxon>Pseudomonadati</taxon>
        <taxon>Pseudomonadota</taxon>
        <taxon>Alphaproteobacteria</taxon>
        <taxon>Acetobacterales</taxon>
        <taxon>Acidocellaceae</taxon>
        <taxon>Acidiphilium</taxon>
    </lineage>
</organism>
<dbReference type="EMBL" id="JAWXYB010000008">
    <property type="protein sequence ID" value="MDX5929555.1"/>
    <property type="molecule type" value="Genomic_DNA"/>
</dbReference>
<keyword evidence="3" id="KW-1185">Reference proteome</keyword>